<organism evidence="2 3">
    <name type="scientific">Cylicostephanus goldi</name>
    <name type="common">Nematode worm</name>
    <dbReference type="NCBI Taxonomy" id="71465"/>
    <lineage>
        <taxon>Eukaryota</taxon>
        <taxon>Metazoa</taxon>
        <taxon>Ecdysozoa</taxon>
        <taxon>Nematoda</taxon>
        <taxon>Chromadorea</taxon>
        <taxon>Rhabditida</taxon>
        <taxon>Rhabditina</taxon>
        <taxon>Rhabditomorpha</taxon>
        <taxon>Strongyloidea</taxon>
        <taxon>Strongylidae</taxon>
        <taxon>Cylicostephanus</taxon>
    </lineage>
</organism>
<gene>
    <name evidence="2" type="ORF">CGOC_LOCUS6113</name>
</gene>
<proteinExistence type="predicted"/>
<evidence type="ECO:0000256" key="1">
    <source>
        <dbReference type="SAM" id="MobiDB-lite"/>
    </source>
</evidence>
<feature type="region of interest" description="Disordered" evidence="1">
    <location>
        <begin position="1"/>
        <end position="30"/>
    </location>
</feature>
<evidence type="ECO:0000313" key="2">
    <source>
        <dbReference type="EMBL" id="VDK65977.1"/>
    </source>
</evidence>
<dbReference type="EMBL" id="UYRV01019391">
    <property type="protein sequence ID" value="VDK65977.1"/>
    <property type="molecule type" value="Genomic_DNA"/>
</dbReference>
<keyword evidence="3" id="KW-1185">Reference proteome</keyword>
<feature type="compositionally biased region" description="Polar residues" evidence="1">
    <location>
        <begin position="17"/>
        <end position="30"/>
    </location>
</feature>
<reference evidence="2 3" key="1">
    <citation type="submission" date="2018-11" db="EMBL/GenBank/DDBJ databases">
        <authorList>
            <consortium name="Pathogen Informatics"/>
        </authorList>
    </citation>
    <scope>NUCLEOTIDE SEQUENCE [LARGE SCALE GENOMIC DNA]</scope>
</reference>
<sequence>MNGRLHNDLKDADVEQGNKNTVSSLPVTPNFSLHPQSDLDFCKTIAVPANARFAEEARGCFWEDGDEEIKWTSIYEIRTIFSLQ</sequence>
<dbReference type="Proteomes" id="UP000271889">
    <property type="component" value="Unassembled WGS sequence"/>
</dbReference>
<name>A0A3P6S1Z4_CYLGO</name>
<evidence type="ECO:0000313" key="3">
    <source>
        <dbReference type="Proteomes" id="UP000271889"/>
    </source>
</evidence>
<protein>
    <submittedName>
        <fullName evidence="2">Uncharacterized protein</fullName>
    </submittedName>
</protein>
<feature type="compositionally biased region" description="Basic and acidic residues" evidence="1">
    <location>
        <begin position="1"/>
        <end position="13"/>
    </location>
</feature>
<dbReference type="AlphaFoldDB" id="A0A3P6S1Z4"/>
<accession>A0A3P6S1Z4</accession>